<feature type="domain" description="Carrier" evidence="1">
    <location>
        <begin position="1"/>
        <end position="74"/>
    </location>
</feature>
<dbReference type="Pfam" id="PF00550">
    <property type="entry name" value="PP-binding"/>
    <property type="match status" value="1"/>
</dbReference>
<evidence type="ECO:0000259" key="1">
    <source>
        <dbReference type="PROSITE" id="PS50075"/>
    </source>
</evidence>
<dbReference type="InterPro" id="IPR036736">
    <property type="entry name" value="ACP-like_sf"/>
</dbReference>
<dbReference type="SUPFAM" id="SSF47336">
    <property type="entry name" value="ACP-like"/>
    <property type="match status" value="1"/>
</dbReference>
<sequence length="75" mass="8298">MNEMTSQSLRDAWSTVLDLDVGPATDFFVSGGDSLAIAELQALLKDEFGIPFRNSDLLQNSTLQSFYDNVVKPWA</sequence>
<evidence type="ECO:0000313" key="2">
    <source>
        <dbReference type="EMBL" id="MDT0263914.1"/>
    </source>
</evidence>
<protein>
    <submittedName>
        <fullName evidence="2">Acyl carrier protein</fullName>
    </submittedName>
</protein>
<reference evidence="3" key="1">
    <citation type="submission" date="2023-07" db="EMBL/GenBank/DDBJ databases">
        <title>30 novel species of actinomycetes from the DSMZ collection.</title>
        <authorList>
            <person name="Nouioui I."/>
        </authorList>
    </citation>
    <scope>NUCLEOTIDE SEQUENCE [LARGE SCALE GENOMIC DNA]</scope>
    <source>
        <strain evidence="3">DSM 44399</strain>
    </source>
</reference>
<proteinExistence type="predicted"/>
<name>A0ABU2JHD9_9ACTN</name>
<dbReference type="Proteomes" id="UP001183176">
    <property type="component" value="Unassembled WGS sequence"/>
</dbReference>
<dbReference type="RefSeq" id="WP_311425057.1">
    <property type="nucleotide sequence ID" value="NZ_JAVREH010000059.1"/>
</dbReference>
<keyword evidence="3" id="KW-1185">Reference proteome</keyword>
<evidence type="ECO:0000313" key="3">
    <source>
        <dbReference type="Proteomes" id="UP001183176"/>
    </source>
</evidence>
<dbReference type="PROSITE" id="PS50075">
    <property type="entry name" value="CARRIER"/>
    <property type="match status" value="1"/>
</dbReference>
<organism evidence="2 3">
    <name type="scientific">Jatrophihabitans lederbergiae</name>
    <dbReference type="NCBI Taxonomy" id="3075547"/>
    <lineage>
        <taxon>Bacteria</taxon>
        <taxon>Bacillati</taxon>
        <taxon>Actinomycetota</taxon>
        <taxon>Actinomycetes</taxon>
        <taxon>Jatrophihabitantales</taxon>
        <taxon>Jatrophihabitantaceae</taxon>
        <taxon>Jatrophihabitans</taxon>
    </lineage>
</organism>
<dbReference type="Gene3D" id="1.10.1200.10">
    <property type="entry name" value="ACP-like"/>
    <property type="match status" value="1"/>
</dbReference>
<gene>
    <name evidence="2" type="ORF">RM423_21290</name>
</gene>
<comment type="caution">
    <text evidence="2">The sequence shown here is derived from an EMBL/GenBank/DDBJ whole genome shotgun (WGS) entry which is preliminary data.</text>
</comment>
<dbReference type="InterPro" id="IPR009081">
    <property type="entry name" value="PP-bd_ACP"/>
</dbReference>
<dbReference type="EMBL" id="JAVREH010000059">
    <property type="protein sequence ID" value="MDT0263914.1"/>
    <property type="molecule type" value="Genomic_DNA"/>
</dbReference>
<accession>A0ABU2JHD9</accession>